<dbReference type="GeneID" id="63834318"/>
<dbReference type="AlphaFoldDB" id="A0A9P4Y474"/>
<reference evidence="3" key="1">
    <citation type="journal article" date="2020" name="Phytopathology">
        <title>Genome sequence of the chestnut blight fungus Cryphonectria parasitica EP155: A fundamental resource for an archetypical invasive plant pathogen.</title>
        <authorList>
            <person name="Crouch J.A."/>
            <person name="Dawe A."/>
            <person name="Aerts A."/>
            <person name="Barry K."/>
            <person name="Churchill A.C.L."/>
            <person name="Grimwood J."/>
            <person name="Hillman B."/>
            <person name="Milgroom M.G."/>
            <person name="Pangilinan J."/>
            <person name="Smith M."/>
            <person name="Salamov A."/>
            <person name="Schmutz J."/>
            <person name="Yadav J."/>
            <person name="Grigoriev I.V."/>
            <person name="Nuss D."/>
        </authorList>
    </citation>
    <scope>NUCLEOTIDE SEQUENCE</scope>
    <source>
        <strain evidence="3">EP155</strain>
    </source>
</reference>
<dbReference type="SUPFAM" id="SSF51735">
    <property type="entry name" value="NAD(P)-binding Rossmann-fold domains"/>
    <property type="match status" value="1"/>
</dbReference>
<dbReference type="InterPro" id="IPR055080">
    <property type="entry name" value="Gal80p-like_C"/>
</dbReference>
<dbReference type="PANTHER" id="PTHR43708">
    <property type="entry name" value="CONSERVED EXPRESSED OXIDOREDUCTASE (EUROFUNG)"/>
    <property type="match status" value="1"/>
</dbReference>
<dbReference type="SUPFAM" id="SSF55347">
    <property type="entry name" value="Glyceraldehyde-3-phosphate dehydrogenase-like, C-terminal domain"/>
    <property type="match status" value="1"/>
</dbReference>
<dbReference type="Pfam" id="PF22685">
    <property type="entry name" value="Gal80p_C-like"/>
    <property type="match status" value="1"/>
</dbReference>
<sequence length="389" mass="42532">MAPIRIALIGLSANSKSGWAKEAHLPYLLSARGQARFQIIGLLNSSPETARRAAEAFHLPSPQDVRAYTSASDLAADPDVDLVVSSISCFKHRDAVKPSLQAGKDVLVEWPLAENADVARELRDLARASGSRTAVGTQARLAPYILKVREIVEGGTIGKVVNSEFRMNGKKGASPFVEGTVPVVARHFTDTKYGGNPFTIWFGHQWDAVQSIFKDVTDIHAVMQIQRPTVRVVDTAGNTLEELPTNVPDLLALSASIPASPVAREDATLLATWRSGATFPESEEPALSWVISGEKGSVRLMAPVWPHAGVGGEFLIQLHDRATDTVQPVEWKWEAWQESLPMPARNIGALYEAFADGEEGRYATFEDALKRQDELESMLAGFRNEKKRE</sequence>
<dbReference type="Pfam" id="PF01408">
    <property type="entry name" value="GFO_IDH_MocA"/>
    <property type="match status" value="1"/>
</dbReference>
<accession>A0A9P4Y474</accession>
<dbReference type="Gene3D" id="3.30.360.10">
    <property type="entry name" value="Dihydrodipicolinate Reductase, domain 2"/>
    <property type="match status" value="1"/>
</dbReference>
<protein>
    <submittedName>
        <fullName evidence="3">NAD(P)-binding protein</fullName>
    </submittedName>
</protein>
<dbReference type="InterPro" id="IPR000683">
    <property type="entry name" value="Gfo/Idh/MocA-like_OxRdtase_N"/>
</dbReference>
<organism evidence="3 4">
    <name type="scientific">Cryphonectria parasitica (strain ATCC 38755 / EP155)</name>
    <dbReference type="NCBI Taxonomy" id="660469"/>
    <lineage>
        <taxon>Eukaryota</taxon>
        <taxon>Fungi</taxon>
        <taxon>Dikarya</taxon>
        <taxon>Ascomycota</taxon>
        <taxon>Pezizomycotina</taxon>
        <taxon>Sordariomycetes</taxon>
        <taxon>Sordariomycetidae</taxon>
        <taxon>Diaporthales</taxon>
        <taxon>Cryphonectriaceae</taxon>
        <taxon>Cryphonectria-Endothia species complex</taxon>
        <taxon>Cryphonectria</taxon>
    </lineage>
</organism>
<evidence type="ECO:0000259" key="1">
    <source>
        <dbReference type="Pfam" id="PF01408"/>
    </source>
</evidence>
<dbReference type="InterPro" id="IPR051317">
    <property type="entry name" value="Gfo/Idh/MocA_oxidoreduct"/>
</dbReference>
<feature type="domain" description="Gal80p-like C-terminal" evidence="2">
    <location>
        <begin position="143"/>
        <end position="300"/>
    </location>
</feature>
<proteinExistence type="predicted"/>
<evidence type="ECO:0000313" key="3">
    <source>
        <dbReference type="EMBL" id="KAF3766154.1"/>
    </source>
</evidence>
<name>A0A9P4Y474_CRYP1</name>
<gene>
    <name evidence="3" type="ORF">M406DRAFT_257749</name>
</gene>
<evidence type="ECO:0000313" key="4">
    <source>
        <dbReference type="Proteomes" id="UP000803844"/>
    </source>
</evidence>
<dbReference type="Gene3D" id="3.40.50.720">
    <property type="entry name" value="NAD(P)-binding Rossmann-like Domain"/>
    <property type="match status" value="1"/>
</dbReference>
<dbReference type="Proteomes" id="UP000803844">
    <property type="component" value="Unassembled WGS sequence"/>
</dbReference>
<dbReference type="GO" id="GO:0000166">
    <property type="term" value="F:nucleotide binding"/>
    <property type="evidence" value="ECO:0007669"/>
    <property type="project" value="InterPro"/>
</dbReference>
<keyword evidence="4" id="KW-1185">Reference proteome</keyword>
<comment type="caution">
    <text evidence="3">The sequence shown here is derived from an EMBL/GenBank/DDBJ whole genome shotgun (WGS) entry which is preliminary data.</text>
</comment>
<dbReference type="PANTHER" id="PTHR43708:SF1">
    <property type="entry name" value="GALACTOSE_LACTOSE METABOLISM REGULATORY PROTEIN GAL80"/>
    <property type="match status" value="1"/>
</dbReference>
<dbReference type="RefSeq" id="XP_040777115.1">
    <property type="nucleotide sequence ID" value="XM_040917189.1"/>
</dbReference>
<dbReference type="InterPro" id="IPR036291">
    <property type="entry name" value="NAD(P)-bd_dom_sf"/>
</dbReference>
<dbReference type="OrthoDB" id="446809at2759"/>
<evidence type="ECO:0000259" key="2">
    <source>
        <dbReference type="Pfam" id="PF22685"/>
    </source>
</evidence>
<dbReference type="EMBL" id="MU032347">
    <property type="protein sequence ID" value="KAF3766154.1"/>
    <property type="molecule type" value="Genomic_DNA"/>
</dbReference>
<feature type="domain" description="Gfo/Idh/MocA-like oxidoreductase N-terminal" evidence="1">
    <location>
        <begin position="5"/>
        <end position="136"/>
    </location>
</feature>